<reference evidence="2 3" key="1">
    <citation type="submission" date="2019-01" db="EMBL/GenBank/DDBJ databases">
        <title>Hymenobacter humicola sp. nov., isolated from soils in Antarctica.</title>
        <authorList>
            <person name="Sedlacek I."/>
            <person name="Holochova P."/>
            <person name="Kralova S."/>
            <person name="Pantucek R."/>
            <person name="Stankova E."/>
            <person name="Vrbovska V."/>
            <person name="Kristofova L."/>
            <person name="Svec P."/>
            <person name="Busse H.-J."/>
        </authorList>
    </citation>
    <scope>NUCLEOTIDE SEQUENCE [LARGE SCALE GENOMIC DNA]</scope>
    <source>
        <strain evidence="2 3">CCM 8852</strain>
    </source>
</reference>
<feature type="transmembrane region" description="Helical" evidence="1">
    <location>
        <begin position="35"/>
        <end position="63"/>
    </location>
</feature>
<keyword evidence="3" id="KW-1185">Reference proteome</keyword>
<name>A0A418QKN7_9BACT</name>
<proteinExistence type="predicted"/>
<dbReference type="EMBL" id="QYCN01000049">
    <property type="protein sequence ID" value="RIY05725.1"/>
    <property type="molecule type" value="Genomic_DNA"/>
</dbReference>
<sequence length="150" mass="16850">MLVAVFYGFPVFAVAFALVRAGLRRFRPQEPHPKRWALLTAGLATPLLCWAGVYLALFLISYYPHRSFNPSGWAFSPDTRYEMVDELRDSRGLIGLDAAQVSALLGKPYYQQATSWEYSLGMQPGFSIDGEGLQLEFQDGKVVRTSTHQN</sequence>
<keyword evidence="1" id="KW-0812">Transmembrane</keyword>
<keyword evidence="1" id="KW-1133">Transmembrane helix</keyword>
<evidence type="ECO:0000256" key="1">
    <source>
        <dbReference type="SAM" id="Phobius"/>
    </source>
</evidence>
<evidence type="ECO:0008006" key="4">
    <source>
        <dbReference type="Google" id="ProtNLM"/>
    </source>
</evidence>
<evidence type="ECO:0000313" key="3">
    <source>
        <dbReference type="Proteomes" id="UP000284250"/>
    </source>
</evidence>
<gene>
    <name evidence="2" type="ORF">D0T11_19880</name>
</gene>
<dbReference type="AlphaFoldDB" id="A0A418QKN7"/>
<evidence type="ECO:0000313" key="2">
    <source>
        <dbReference type="EMBL" id="RIY05725.1"/>
    </source>
</evidence>
<feature type="transmembrane region" description="Helical" evidence="1">
    <location>
        <begin position="6"/>
        <end position="23"/>
    </location>
</feature>
<organism evidence="2 3">
    <name type="scientific">Hymenobacter rubripertinctus</name>
    <dbReference type="NCBI Taxonomy" id="2029981"/>
    <lineage>
        <taxon>Bacteria</taxon>
        <taxon>Pseudomonadati</taxon>
        <taxon>Bacteroidota</taxon>
        <taxon>Cytophagia</taxon>
        <taxon>Cytophagales</taxon>
        <taxon>Hymenobacteraceae</taxon>
        <taxon>Hymenobacter</taxon>
    </lineage>
</organism>
<comment type="caution">
    <text evidence="2">The sequence shown here is derived from an EMBL/GenBank/DDBJ whole genome shotgun (WGS) entry which is preliminary data.</text>
</comment>
<protein>
    <recommendedName>
        <fullName evidence="4">Outer membrane protein assembly factor BamE</fullName>
    </recommendedName>
</protein>
<accession>A0A418QKN7</accession>
<dbReference type="Proteomes" id="UP000284250">
    <property type="component" value="Unassembled WGS sequence"/>
</dbReference>
<keyword evidence="1" id="KW-0472">Membrane</keyword>